<feature type="transmembrane region" description="Helical" evidence="1">
    <location>
        <begin position="48"/>
        <end position="72"/>
    </location>
</feature>
<dbReference type="EMBL" id="FMDN01000017">
    <property type="protein sequence ID" value="SCG62855.1"/>
    <property type="molecule type" value="Genomic_DNA"/>
</dbReference>
<dbReference type="RefSeq" id="WP_091300490.1">
    <property type="nucleotide sequence ID" value="NZ_FMDN01000017.1"/>
</dbReference>
<dbReference type="AlphaFoldDB" id="A0A1C5IX43"/>
<feature type="transmembrane region" description="Helical" evidence="1">
    <location>
        <begin position="21"/>
        <end position="42"/>
    </location>
</feature>
<evidence type="ECO:0000256" key="1">
    <source>
        <dbReference type="SAM" id="Phobius"/>
    </source>
</evidence>
<protein>
    <submittedName>
        <fullName evidence="2">Uncharacterized protein</fullName>
    </submittedName>
</protein>
<dbReference type="Proteomes" id="UP000199408">
    <property type="component" value="Unassembled WGS sequence"/>
</dbReference>
<evidence type="ECO:0000313" key="3">
    <source>
        <dbReference type="Proteomes" id="UP000199408"/>
    </source>
</evidence>
<name>A0A1C5IX43_9ACTN</name>
<gene>
    <name evidence="2" type="ORF">GA0070560_117126</name>
</gene>
<organism evidence="2 3">
    <name type="scientific">Micromonospora halophytica</name>
    <dbReference type="NCBI Taxonomy" id="47864"/>
    <lineage>
        <taxon>Bacteria</taxon>
        <taxon>Bacillati</taxon>
        <taxon>Actinomycetota</taxon>
        <taxon>Actinomycetes</taxon>
        <taxon>Micromonosporales</taxon>
        <taxon>Micromonosporaceae</taxon>
        <taxon>Micromonospora</taxon>
    </lineage>
</organism>
<reference evidence="3" key="1">
    <citation type="submission" date="2016-06" db="EMBL/GenBank/DDBJ databases">
        <authorList>
            <person name="Varghese N."/>
        </authorList>
    </citation>
    <scope>NUCLEOTIDE SEQUENCE [LARGE SCALE GENOMIC DNA]</scope>
    <source>
        <strain evidence="3">DSM 43171</strain>
    </source>
</reference>
<sequence>MSVDQERVTDDDGPADEISTATLVGYAAAAFALVGWFFFGWLVQRQGFVASVGETAGAAFGLLLAVSVIGTFRRDRR</sequence>
<keyword evidence="3" id="KW-1185">Reference proteome</keyword>
<keyword evidence="1" id="KW-1133">Transmembrane helix</keyword>
<keyword evidence="1" id="KW-0812">Transmembrane</keyword>
<keyword evidence="1" id="KW-0472">Membrane</keyword>
<accession>A0A1C5IX43</accession>
<proteinExistence type="predicted"/>
<evidence type="ECO:0000313" key="2">
    <source>
        <dbReference type="EMBL" id="SCG62855.1"/>
    </source>
</evidence>
<dbReference type="OrthoDB" id="3405688at2"/>